<accession>A0A6H5J154</accession>
<keyword evidence="3" id="KW-1185">Reference proteome</keyword>
<dbReference type="EMBL" id="CADCXV010001087">
    <property type="protein sequence ID" value="CAB0041098.1"/>
    <property type="molecule type" value="Genomic_DNA"/>
</dbReference>
<evidence type="ECO:0000256" key="1">
    <source>
        <dbReference type="SAM" id="Phobius"/>
    </source>
</evidence>
<dbReference type="AlphaFoldDB" id="A0A6H5J154"/>
<keyword evidence="1" id="KW-1133">Transmembrane helix</keyword>
<dbReference type="Proteomes" id="UP000479190">
    <property type="component" value="Unassembled WGS sequence"/>
</dbReference>
<evidence type="ECO:0000313" key="2">
    <source>
        <dbReference type="EMBL" id="CAB0041098.1"/>
    </source>
</evidence>
<reference evidence="2 3" key="1">
    <citation type="submission" date="2020-02" db="EMBL/GenBank/DDBJ databases">
        <authorList>
            <person name="Ferguson B K."/>
        </authorList>
    </citation>
    <scope>NUCLEOTIDE SEQUENCE [LARGE SCALE GENOMIC DNA]</scope>
</reference>
<keyword evidence="1" id="KW-0812">Transmembrane</keyword>
<organism evidence="2 3">
    <name type="scientific">Trichogramma brassicae</name>
    <dbReference type="NCBI Taxonomy" id="86971"/>
    <lineage>
        <taxon>Eukaryota</taxon>
        <taxon>Metazoa</taxon>
        <taxon>Ecdysozoa</taxon>
        <taxon>Arthropoda</taxon>
        <taxon>Hexapoda</taxon>
        <taxon>Insecta</taxon>
        <taxon>Pterygota</taxon>
        <taxon>Neoptera</taxon>
        <taxon>Endopterygota</taxon>
        <taxon>Hymenoptera</taxon>
        <taxon>Apocrita</taxon>
        <taxon>Proctotrupomorpha</taxon>
        <taxon>Chalcidoidea</taxon>
        <taxon>Trichogrammatidae</taxon>
        <taxon>Trichogramma</taxon>
    </lineage>
</organism>
<protein>
    <submittedName>
        <fullName evidence="2">Uncharacterized protein</fullName>
    </submittedName>
</protein>
<sequence>MIVCTTTTRCTNKLPLLRDDEGTCPKCAERSNILSTMKTNRTVVRFAPIHDRATLARYTMCISNRNSTLKEIPRPPYVVQNIRAHGQRTDQCSSQSVEVGFQHRTPQPPSIAEPFTTSIKRSFWVWILLAFLTLMCVWDAICDA</sequence>
<name>A0A6H5J154_9HYME</name>
<gene>
    <name evidence="2" type="ORF">TBRA_LOCUS12779</name>
</gene>
<feature type="transmembrane region" description="Helical" evidence="1">
    <location>
        <begin position="123"/>
        <end position="141"/>
    </location>
</feature>
<evidence type="ECO:0000313" key="3">
    <source>
        <dbReference type="Proteomes" id="UP000479190"/>
    </source>
</evidence>
<proteinExistence type="predicted"/>
<keyword evidence="1" id="KW-0472">Membrane</keyword>